<proteinExistence type="predicted"/>
<keyword evidence="2" id="KW-0732">Signal</keyword>
<evidence type="ECO:0000313" key="3">
    <source>
        <dbReference type="EMBL" id="CAH2057999.1"/>
    </source>
</evidence>
<organism evidence="3 4">
    <name type="scientific">Iphiclides podalirius</name>
    <name type="common">scarce swallowtail</name>
    <dbReference type="NCBI Taxonomy" id="110791"/>
    <lineage>
        <taxon>Eukaryota</taxon>
        <taxon>Metazoa</taxon>
        <taxon>Ecdysozoa</taxon>
        <taxon>Arthropoda</taxon>
        <taxon>Hexapoda</taxon>
        <taxon>Insecta</taxon>
        <taxon>Pterygota</taxon>
        <taxon>Neoptera</taxon>
        <taxon>Endopterygota</taxon>
        <taxon>Lepidoptera</taxon>
        <taxon>Glossata</taxon>
        <taxon>Ditrysia</taxon>
        <taxon>Papilionoidea</taxon>
        <taxon>Papilionidae</taxon>
        <taxon>Papilioninae</taxon>
        <taxon>Iphiclides</taxon>
    </lineage>
</organism>
<gene>
    <name evidence="3" type="ORF">IPOD504_LOCUS10392</name>
</gene>
<keyword evidence="4" id="KW-1185">Reference proteome</keyword>
<feature type="compositionally biased region" description="Polar residues" evidence="1">
    <location>
        <begin position="162"/>
        <end position="174"/>
    </location>
</feature>
<dbReference type="EMBL" id="OW152837">
    <property type="protein sequence ID" value="CAH2057999.1"/>
    <property type="molecule type" value="Genomic_DNA"/>
</dbReference>
<protein>
    <submittedName>
        <fullName evidence="3">Uncharacterized protein</fullName>
    </submittedName>
</protein>
<reference evidence="3" key="1">
    <citation type="submission" date="2022-03" db="EMBL/GenBank/DDBJ databases">
        <authorList>
            <person name="Martin H S."/>
        </authorList>
    </citation>
    <scope>NUCLEOTIDE SEQUENCE</scope>
</reference>
<evidence type="ECO:0000256" key="2">
    <source>
        <dbReference type="SAM" id="SignalP"/>
    </source>
</evidence>
<feature type="region of interest" description="Disordered" evidence="1">
    <location>
        <begin position="146"/>
        <end position="175"/>
    </location>
</feature>
<dbReference type="Proteomes" id="UP000837857">
    <property type="component" value="Chromosome 25"/>
</dbReference>
<feature type="non-terminal residue" evidence="3">
    <location>
        <position position="302"/>
    </location>
</feature>
<evidence type="ECO:0000256" key="1">
    <source>
        <dbReference type="SAM" id="MobiDB-lite"/>
    </source>
</evidence>
<feature type="chain" id="PRO_5045550021" evidence="2">
    <location>
        <begin position="22"/>
        <end position="302"/>
    </location>
</feature>
<name>A0ABN8ILT4_9NEOP</name>
<evidence type="ECO:0000313" key="4">
    <source>
        <dbReference type="Proteomes" id="UP000837857"/>
    </source>
</evidence>
<sequence>MRAGGAMAMATLVCVALTARAKIMRNNALMNRMMSQFQKDNSINLSVEPTANPPQQSDVMSLMQGVLCRNFPTIPCAVIMQDDTLSRLIKKSIQEINNKKRSLERTTQAVDYKTKYPIVNSEDLSNFLQVQNTGYFEDRGEKYGKKKQKTAKTDRVGWSHESLMSTKKQNSKRTSMYGRKKLRKFYPHKVKYKDKNLREAKPEFRDYSDEKLSMSVELPDMMMTKQHQHFSYKLEPADPAVWRIDYAKHGEPSMNLLGSLTKSGAKAFMDDNELEPSPRKDVLHPDVYIKKNYVRRNSELID</sequence>
<accession>A0ABN8ILT4</accession>
<feature type="signal peptide" evidence="2">
    <location>
        <begin position="1"/>
        <end position="21"/>
    </location>
</feature>